<evidence type="ECO:0000313" key="3">
    <source>
        <dbReference type="Proteomes" id="UP001499974"/>
    </source>
</evidence>
<feature type="transmembrane region" description="Helical" evidence="1">
    <location>
        <begin position="37"/>
        <end position="55"/>
    </location>
</feature>
<keyword evidence="1" id="KW-0812">Transmembrane</keyword>
<protein>
    <recommendedName>
        <fullName evidence="4">PH domain-containing protein</fullName>
    </recommendedName>
</protein>
<accession>A0ABP8XU76</accession>
<organism evidence="2 3">
    <name type="scientific">Nocardioides conyzicola</name>
    <dbReference type="NCBI Taxonomy" id="1651781"/>
    <lineage>
        <taxon>Bacteria</taxon>
        <taxon>Bacillati</taxon>
        <taxon>Actinomycetota</taxon>
        <taxon>Actinomycetes</taxon>
        <taxon>Propionibacteriales</taxon>
        <taxon>Nocardioidaceae</taxon>
        <taxon>Nocardioides</taxon>
    </lineage>
</organism>
<dbReference type="EMBL" id="BAABKM010000002">
    <property type="protein sequence ID" value="GAA4713199.1"/>
    <property type="molecule type" value="Genomic_DNA"/>
</dbReference>
<feature type="transmembrane region" description="Helical" evidence="1">
    <location>
        <begin position="174"/>
        <end position="194"/>
    </location>
</feature>
<keyword evidence="3" id="KW-1185">Reference proteome</keyword>
<sequence length="195" mass="20626">MERFTPTSGRVSGIVGLITAGVVLVVAVVDWDAGTPLGVAILSLLGALLVWSALLRPAVWVTSRDLVLRGMFSTTRVPLAAIDSVIVTQVLAVKVGEHRYVSPVIGYTVRQTMKAKVREGQSPTSSSPGPAADHQAFVEARIAHMAQDTRDRLGIRKGSPEQQALAAQVRRTCAVPELAAGAVVVLAFLVWLVVG</sequence>
<name>A0ABP8XU76_9ACTN</name>
<feature type="transmembrane region" description="Helical" evidence="1">
    <location>
        <begin position="12"/>
        <end position="31"/>
    </location>
</feature>
<evidence type="ECO:0008006" key="4">
    <source>
        <dbReference type="Google" id="ProtNLM"/>
    </source>
</evidence>
<evidence type="ECO:0000256" key="1">
    <source>
        <dbReference type="SAM" id="Phobius"/>
    </source>
</evidence>
<comment type="caution">
    <text evidence="2">The sequence shown here is derived from an EMBL/GenBank/DDBJ whole genome shotgun (WGS) entry which is preliminary data.</text>
</comment>
<keyword evidence="1" id="KW-1133">Transmembrane helix</keyword>
<evidence type="ECO:0000313" key="2">
    <source>
        <dbReference type="EMBL" id="GAA4713199.1"/>
    </source>
</evidence>
<dbReference type="Proteomes" id="UP001499974">
    <property type="component" value="Unassembled WGS sequence"/>
</dbReference>
<reference evidence="3" key="1">
    <citation type="journal article" date="2019" name="Int. J. Syst. Evol. Microbiol.">
        <title>The Global Catalogue of Microorganisms (GCM) 10K type strain sequencing project: providing services to taxonomists for standard genome sequencing and annotation.</title>
        <authorList>
            <consortium name="The Broad Institute Genomics Platform"/>
            <consortium name="The Broad Institute Genome Sequencing Center for Infectious Disease"/>
            <person name="Wu L."/>
            <person name="Ma J."/>
        </authorList>
    </citation>
    <scope>NUCLEOTIDE SEQUENCE [LARGE SCALE GENOMIC DNA]</scope>
    <source>
        <strain evidence="3">JCM 18531</strain>
    </source>
</reference>
<keyword evidence="1" id="KW-0472">Membrane</keyword>
<gene>
    <name evidence="2" type="ORF">GCM10023349_35520</name>
</gene>
<proteinExistence type="predicted"/>